<reference evidence="5 6" key="1">
    <citation type="submission" date="2023-11" db="EMBL/GenBank/DDBJ databases">
        <title>Halocaridina rubra genome assembly.</title>
        <authorList>
            <person name="Smith C."/>
        </authorList>
    </citation>
    <scope>NUCLEOTIDE SEQUENCE [LARGE SCALE GENOMIC DNA]</scope>
    <source>
        <strain evidence="5">EP-1</strain>
        <tissue evidence="5">Whole</tissue>
    </source>
</reference>
<sequence>MSTGAKILAVCVKYSLSTIINLFILGGLLIKRLIVGKDFFHVKPRPVPPSILTDKKWGMHSYMSLKTQGIKLHYVEAGDRQNPLIVCVHGFPECWFSWRHQLQELSQNYWVVAVDMRGYADSDKPSKLSDYKTNTLTEDLRQFVLALGKDKCILMAHDWGAALAWRLVIQYPELFSAHINLNGPHPSVFAKHLQSSWRQKLMSWYMLFFQFPWIPELAISVQDLKMFEDMFKGMKKNDEDYDAVIEGFKYYFSQKGALTPPLNYYRNIDFASIAEKIPKVKVPTLIIWGVNDIALSKDLAIKAVDECETAELKFVEDATHFVQQDKPQEVNAYILDYLSHRN</sequence>
<keyword evidence="3" id="KW-0812">Transmembrane</keyword>
<dbReference type="EMBL" id="JAXCGZ010015270">
    <property type="protein sequence ID" value="KAK7070664.1"/>
    <property type="molecule type" value="Genomic_DNA"/>
</dbReference>
<keyword evidence="6" id="KW-1185">Reference proteome</keyword>
<dbReference type="Gene3D" id="3.40.50.1820">
    <property type="entry name" value="alpha/beta hydrolase"/>
    <property type="match status" value="1"/>
</dbReference>
<comment type="caution">
    <text evidence="5">The sequence shown here is derived from an EMBL/GenBank/DDBJ whole genome shotgun (WGS) entry which is preliminary data.</text>
</comment>
<dbReference type="AlphaFoldDB" id="A0AAN8X0I5"/>
<name>A0AAN8X0I5_HALRR</name>
<dbReference type="Proteomes" id="UP001381693">
    <property type="component" value="Unassembled WGS sequence"/>
</dbReference>
<dbReference type="SUPFAM" id="SSF53474">
    <property type="entry name" value="alpha/beta-Hydrolases"/>
    <property type="match status" value="1"/>
</dbReference>
<gene>
    <name evidence="5" type="primary">EPHX4</name>
    <name evidence="5" type="ORF">SK128_010126</name>
</gene>
<feature type="domain" description="AB hydrolase-1" evidence="4">
    <location>
        <begin position="83"/>
        <end position="327"/>
    </location>
</feature>
<keyword evidence="3" id="KW-0472">Membrane</keyword>
<dbReference type="PANTHER" id="PTHR43329">
    <property type="entry name" value="EPOXIDE HYDROLASE"/>
    <property type="match status" value="1"/>
</dbReference>
<evidence type="ECO:0000256" key="2">
    <source>
        <dbReference type="ARBA" id="ARBA00038334"/>
    </source>
</evidence>
<dbReference type="GO" id="GO:0004301">
    <property type="term" value="F:epoxide hydrolase activity"/>
    <property type="evidence" value="ECO:0007669"/>
    <property type="project" value="UniProtKB-ARBA"/>
</dbReference>
<evidence type="ECO:0000313" key="5">
    <source>
        <dbReference type="EMBL" id="KAK7070664.1"/>
    </source>
</evidence>
<dbReference type="PRINTS" id="PR00412">
    <property type="entry name" value="EPOXHYDRLASE"/>
</dbReference>
<feature type="transmembrane region" description="Helical" evidence="3">
    <location>
        <begin position="7"/>
        <end position="30"/>
    </location>
</feature>
<comment type="similarity">
    <text evidence="2">Belongs to the AB hydrolase superfamily. Epoxide hydrolase family.</text>
</comment>
<evidence type="ECO:0000259" key="4">
    <source>
        <dbReference type="Pfam" id="PF00561"/>
    </source>
</evidence>
<organism evidence="5 6">
    <name type="scientific">Halocaridina rubra</name>
    <name type="common">Hawaiian red shrimp</name>
    <dbReference type="NCBI Taxonomy" id="373956"/>
    <lineage>
        <taxon>Eukaryota</taxon>
        <taxon>Metazoa</taxon>
        <taxon>Ecdysozoa</taxon>
        <taxon>Arthropoda</taxon>
        <taxon>Crustacea</taxon>
        <taxon>Multicrustacea</taxon>
        <taxon>Malacostraca</taxon>
        <taxon>Eumalacostraca</taxon>
        <taxon>Eucarida</taxon>
        <taxon>Decapoda</taxon>
        <taxon>Pleocyemata</taxon>
        <taxon>Caridea</taxon>
        <taxon>Atyoidea</taxon>
        <taxon>Atyidae</taxon>
        <taxon>Halocaridina</taxon>
    </lineage>
</organism>
<evidence type="ECO:0000313" key="6">
    <source>
        <dbReference type="Proteomes" id="UP001381693"/>
    </source>
</evidence>
<accession>A0AAN8X0I5</accession>
<evidence type="ECO:0000256" key="1">
    <source>
        <dbReference type="ARBA" id="ARBA00022801"/>
    </source>
</evidence>
<proteinExistence type="inferred from homology"/>
<keyword evidence="3" id="KW-1133">Transmembrane helix</keyword>
<dbReference type="InterPro" id="IPR000073">
    <property type="entry name" value="AB_hydrolase_1"/>
</dbReference>
<evidence type="ECO:0000256" key="3">
    <source>
        <dbReference type="SAM" id="Phobius"/>
    </source>
</evidence>
<dbReference type="InterPro" id="IPR000639">
    <property type="entry name" value="Epox_hydrolase-like"/>
</dbReference>
<dbReference type="Pfam" id="PF00561">
    <property type="entry name" value="Abhydrolase_1"/>
    <property type="match status" value="1"/>
</dbReference>
<protein>
    <submittedName>
        <fullName evidence="5">Epoxide hydrolase 4</fullName>
    </submittedName>
</protein>
<keyword evidence="1 5" id="KW-0378">Hydrolase</keyword>
<dbReference type="InterPro" id="IPR029058">
    <property type="entry name" value="AB_hydrolase_fold"/>
</dbReference>